<dbReference type="InterPro" id="IPR010090">
    <property type="entry name" value="Phage_tape_meas"/>
</dbReference>
<gene>
    <name evidence="2" type="ORF">LCGC14_2892800</name>
</gene>
<dbReference type="NCBIfam" id="TIGR01760">
    <property type="entry name" value="tape_meas_TP901"/>
    <property type="match status" value="1"/>
</dbReference>
<dbReference type="AlphaFoldDB" id="A0A0F8XWQ6"/>
<sequence>MAGIGTTAVIDYRANIEDVKRKVKLLQSINNVMAKKLGTDFTKGATIVKHELSKISISARKIDLGLGKSTNQLKTFTTVVRGANGQLATVTRTVAGTGKNMKVLNSTIRTGATVTRTFGQNLATLAKRAALTIPLWFVLRQGIGAIFRSIREGLSSLVAFDEALQKAKRNLQGTTDDITRNFGKLRTEVTKLSIETGRSTEDITNAFQKFATVGFDYETSIAGANFATKTSILLFGDATETANAFARSMRVLQDDSEGAEATSVQLAKIMALTVELYKTNAFELNEMTASLERFAPAAKVAGFSAGESVKFMAALSTAG</sequence>
<dbReference type="Pfam" id="PF10145">
    <property type="entry name" value="PhageMin_Tail"/>
    <property type="match status" value="1"/>
</dbReference>
<feature type="domain" description="Phage tail tape measure protein" evidence="1">
    <location>
        <begin position="188"/>
        <end position="319"/>
    </location>
</feature>
<organism evidence="2">
    <name type="scientific">marine sediment metagenome</name>
    <dbReference type="NCBI Taxonomy" id="412755"/>
    <lineage>
        <taxon>unclassified sequences</taxon>
        <taxon>metagenomes</taxon>
        <taxon>ecological metagenomes</taxon>
    </lineage>
</organism>
<evidence type="ECO:0000259" key="1">
    <source>
        <dbReference type="Pfam" id="PF10145"/>
    </source>
</evidence>
<feature type="non-terminal residue" evidence="2">
    <location>
        <position position="319"/>
    </location>
</feature>
<comment type="caution">
    <text evidence="2">The sequence shown here is derived from an EMBL/GenBank/DDBJ whole genome shotgun (WGS) entry which is preliminary data.</text>
</comment>
<name>A0A0F8XWQ6_9ZZZZ</name>
<protein>
    <recommendedName>
        <fullName evidence="1">Phage tail tape measure protein domain-containing protein</fullName>
    </recommendedName>
</protein>
<reference evidence="2" key="1">
    <citation type="journal article" date="2015" name="Nature">
        <title>Complex archaea that bridge the gap between prokaryotes and eukaryotes.</title>
        <authorList>
            <person name="Spang A."/>
            <person name="Saw J.H."/>
            <person name="Jorgensen S.L."/>
            <person name="Zaremba-Niedzwiedzka K."/>
            <person name="Martijn J."/>
            <person name="Lind A.E."/>
            <person name="van Eijk R."/>
            <person name="Schleper C."/>
            <person name="Guy L."/>
            <person name="Ettema T.J."/>
        </authorList>
    </citation>
    <scope>NUCLEOTIDE SEQUENCE</scope>
</reference>
<accession>A0A0F8XWQ6</accession>
<proteinExistence type="predicted"/>
<evidence type="ECO:0000313" key="2">
    <source>
        <dbReference type="EMBL" id="KKK73542.1"/>
    </source>
</evidence>
<dbReference type="EMBL" id="LAZR01056746">
    <property type="protein sequence ID" value="KKK73542.1"/>
    <property type="molecule type" value="Genomic_DNA"/>
</dbReference>